<reference evidence="15 16" key="1">
    <citation type="submission" date="2011-02" db="EMBL/GenBank/DDBJ databases">
        <title>The Genome Sequence of Mortierella verticillata NRRL 6337.</title>
        <authorList>
            <consortium name="The Broad Institute Genome Sequencing Platform"/>
            <person name="Russ C."/>
            <person name="Cuomo C."/>
            <person name="Burger G."/>
            <person name="Gray M.W."/>
            <person name="Holland P.W.H."/>
            <person name="King N."/>
            <person name="Lang F.B.F."/>
            <person name="Roger A.J."/>
            <person name="Ruiz-Trillo I."/>
            <person name="Young S.K."/>
            <person name="Zeng Q."/>
            <person name="Gargeya S."/>
            <person name="Alvarado L."/>
            <person name="Berlin A."/>
            <person name="Chapman S.B."/>
            <person name="Chen Z."/>
            <person name="Freedman E."/>
            <person name="Gellesch M."/>
            <person name="Goldberg J."/>
            <person name="Griggs A."/>
            <person name="Gujja S."/>
            <person name="Heilman E."/>
            <person name="Heiman D."/>
            <person name="Howarth C."/>
            <person name="Mehta T."/>
            <person name="Neiman D."/>
            <person name="Pearson M."/>
            <person name="Roberts A."/>
            <person name="Saif S."/>
            <person name="Shea T."/>
            <person name="Shenoy N."/>
            <person name="Sisk P."/>
            <person name="Stolte C."/>
            <person name="Sykes S."/>
            <person name="White J."/>
            <person name="Yandava C."/>
            <person name="Haas B."/>
            <person name="Nusbaum C."/>
            <person name="Birren B."/>
        </authorList>
    </citation>
    <scope>NUCLEOTIDE SEQUENCE [LARGE SCALE GENOMIC DNA]</scope>
    <source>
        <strain evidence="15 16">NRRL 6337</strain>
    </source>
</reference>
<keyword evidence="10" id="KW-1133">Transmembrane helix</keyword>
<dbReference type="InterPro" id="IPR001173">
    <property type="entry name" value="Glyco_trans_2-like"/>
</dbReference>
<dbReference type="SUPFAM" id="SSF53448">
    <property type="entry name" value="Nucleotide-diphospho-sugar transferases"/>
    <property type="match status" value="1"/>
</dbReference>
<comment type="similarity">
    <text evidence="3">Belongs to the glycosyltransferase 2 family.</text>
</comment>
<evidence type="ECO:0000259" key="14">
    <source>
        <dbReference type="Pfam" id="PF00535"/>
    </source>
</evidence>
<dbReference type="Pfam" id="PF00535">
    <property type="entry name" value="Glycos_transf_2"/>
    <property type="match status" value="1"/>
</dbReference>
<evidence type="ECO:0000256" key="2">
    <source>
        <dbReference type="ARBA" id="ARBA00004922"/>
    </source>
</evidence>
<comment type="pathway">
    <text evidence="2">Protein modification; protein glycosylation.</text>
</comment>
<comment type="catalytic activity">
    <reaction evidence="12">
        <text>a di-trans,poly-cis-dolichyl phosphate + UDP-alpha-D-glucose = a di-trans,poly-cis-dolichyl beta-D-glucosyl phosphate + UDP</text>
        <dbReference type="Rhea" id="RHEA:15401"/>
        <dbReference type="Rhea" id="RHEA-COMP:19498"/>
        <dbReference type="Rhea" id="RHEA-COMP:19502"/>
        <dbReference type="ChEBI" id="CHEBI:57525"/>
        <dbReference type="ChEBI" id="CHEBI:57683"/>
        <dbReference type="ChEBI" id="CHEBI:58223"/>
        <dbReference type="ChEBI" id="CHEBI:58885"/>
        <dbReference type="EC" id="2.4.1.117"/>
    </reaction>
    <physiologicalReaction direction="left-to-right" evidence="12">
        <dbReference type="Rhea" id="RHEA:15402"/>
    </physiologicalReaction>
</comment>
<evidence type="ECO:0000256" key="4">
    <source>
        <dbReference type="ARBA" id="ARBA00012583"/>
    </source>
</evidence>
<dbReference type="AlphaFoldDB" id="A0A086TLC1"/>
<dbReference type="GO" id="GO:0006487">
    <property type="term" value="P:protein N-linked glycosylation"/>
    <property type="evidence" value="ECO:0007669"/>
    <property type="project" value="TreeGrafter"/>
</dbReference>
<evidence type="ECO:0000256" key="1">
    <source>
        <dbReference type="ARBA" id="ARBA00004389"/>
    </source>
</evidence>
<dbReference type="InterPro" id="IPR029044">
    <property type="entry name" value="Nucleotide-diphossugar_trans"/>
</dbReference>
<dbReference type="PANTHER" id="PTHR10859:SF91">
    <property type="entry name" value="DOLICHYL-PHOSPHATE BETA-GLUCOSYLTRANSFERASE"/>
    <property type="match status" value="1"/>
</dbReference>
<keyword evidence="5" id="KW-0328">Glycosyltransferase</keyword>
<evidence type="ECO:0000313" key="15">
    <source>
        <dbReference type="EMBL" id="KFH62748.1"/>
    </source>
</evidence>
<dbReference type="EC" id="2.4.1.117" evidence="4"/>
<dbReference type="CDD" id="cd04188">
    <property type="entry name" value="DPG_synthase"/>
    <property type="match status" value="1"/>
</dbReference>
<feature type="region of interest" description="Disordered" evidence="13">
    <location>
        <begin position="54"/>
        <end position="75"/>
    </location>
</feature>
<keyword evidence="16" id="KW-1185">Reference proteome</keyword>
<dbReference type="Gene3D" id="3.90.550.10">
    <property type="entry name" value="Spore Coat Polysaccharide Biosynthesis Protein SpsA, Chain A"/>
    <property type="match status" value="1"/>
</dbReference>
<evidence type="ECO:0000256" key="13">
    <source>
        <dbReference type="SAM" id="MobiDB-lite"/>
    </source>
</evidence>
<organism evidence="15 16">
    <name type="scientific">Podila verticillata NRRL 6337</name>
    <dbReference type="NCBI Taxonomy" id="1069443"/>
    <lineage>
        <taxon>Eukaryota</taxon>
        <taxon>Fungi</taxon>
        <taxon>Fungi incertae sedis</taxon>
        <taxon>Mucoromycota</taxon>
        <taxon>Mortierellomycotina</taxon>
        <taxon>Mortierellomycetes</taxon>
        <taxon>Mortierellales</taxon>
        <taxon>Mortierellaceae</taxon>
        <taxon>Podila</taxon>
    </lineage>
</organism>
<keyword evidence="9" id="KW-0735">Signal-anchor</keyword>
<keyword evidence="8" id="KW-0256">Endoplasmic reticulum</keyword>
<name>A0A086TLC1_9FUNG</name>
<evidence type="ECO:0000256" key="5">
    <source>
        <dbReference type="ARBA" id="ARBA00022676"/>
    </source>
</evidence>
<sequence>MNAFFTHRQQCCHITNNAVSILYLLNPNPRAPTESEKCYQDYTHLPSLIKEEQEYQKRLSATPSPSSGTKKKIAGGSTLSEKYKSQLAQLPRTDDAKATKTLSVVVPAYNESERLPIMMKETLDFLKAKATKDPSFTYEILLIDDGSQDSTVRVALEIAQAEANKDIRVVSFEKNRGKGGAVIQGMQYTRGKYLLMVDADGATRFSDLDSLLERLEQEKKNGLGVAVGSRAHLVKTDAVVKRSFIRNFLMYSFHKVVYILGIRGIDDTQCGFKLFTRSAAQAIFPNMHVEGWVFDIEALMIAQRLGIPIVEVPVTWQEIDGSKVSLMRDSIQMAIDLLIIRLNYIFGIWTIQPLKKET</sequence>
<evidence type="ECO:0000256" key="11">
    <source>
        <dbReference type="ARBA" id="ARBA00023136"/>
    </source>
</evidence>
<evidence type="ECO:0000256" key="3">
    <source>
        <dbReference type="ARBA" id="ARBA00006739"/>
    </source>
</evidence>
<evidence type="ECO:0000256" key="6">
    <source>
        <dbReference type="ARBA" id="ARBA00022679"/>
    </source>
</evidence>
<dbReference type="GO" id="GO:0004581">
    <property type="term" value="F:dolichyl-phosphate beta-glucosyltransferase activity"/>
    <property type="evidence" value="ECO:0007669"/>
    <property type="project" value="UniProtKB-EC"/>
</dbReference>
<keyword evidence="7" id="KW-0812">Transmembrane</keyword>
<evidence type="ECO:0000256" key="8">
    <source>
        <dbReference type="ARBA" id="ARBA00022824"/>
    </source>
</evidence>
<protein>
    <recommendedName>
        <fullName evidence="4">dolichyl-phosphate beta-glucosyltransferase</fullName>
        <ecNumber evidence="4">2.4.1.117</ecNumber>
    </recommendedName>
</protein>
<proteinExistence type="inferred from homology"/>
<comment type="subcellular location">
    <subcellularLocation>
        <location evidence="1">Endoplasmic reticulum membrane</location>
        <topology evidence="1">Single-pass membrane protein</topology>
    </subcellularLocation>
</comment>
<dbReference type="GO" id="GO:0005789">
    <property type="term" value="C:endoplasmic reticulum membrane"/>
    <property type="evidence" value="ECO:0007669"/>
    <property type="project" value="UniProtKB-SubCell"/>
</dbReference>
<accession>A0A086TLC1</accession>
<gene>
    <name evidence="15" type="ORF">MVEG_11275</name>
</gene>
<keyword evidence="11" id="KW-0472">Membrane</keyword>
<dbReference type="Proteomes" id="UP000243308">
    <property type="component" value="Unassembled WGS sequence"/>
</dbReference>
<evidence type="ECO:0000256" key="9">
    <source>
        <dbReference type="ARBA" id="ARBA00022968"/>
    </source>
</evidence>
<keyword evidence="6 15" id="KW-0808">Transferase</keyword>
<dbReference type="PANTHER" id="PTHR10859">
    <property type="entry name" value="GLYCOSYL TRANSFERASE"/>
    <property type="match status" value="1"/>
</dbReference>
<feature type="domain" description="Glycosyltransferase 2-like" evidence="14">
    <location>
        <begin position="103"/>
        <end position="283"/>
    </location>
</feature>
<dbReference type="OrthoDB" id="3784at2759"/>
<evidence type="ECO:0000256" key="12">
    <source>
        <dbReference type="ARBA" id="ARBA00045097"/>
    </source>
</evidence>
<evidence type="ECO:0000256" key="7">
    <source>
        <dbReference type="ARBA" id="ARBA00022692"/>
    </source>
</evidence>
<dbReference type="InterPro" id="IPR035518">
    <property type="entry name" value="DPG_synthase"/>
</dbReference>
<dbReference type="EMBL" id="KN042430">
    <property type="protein sequence ID" value="KFH62748.1"/>
    <property type="molecule type" value="Genomic_DNA"/>
</dbReference>
<evidence type="ECO:0000256" key="10">
    <source>
        <dbReference type="ARBA" id="ARBA00022989"/>
    </source>
</evidence>
<evidence type="ECO:0000313" key="16">
    <source>
        <dbReference type="Proteomes" id="UP000243308"/>
    </source>
</evidence>
<feature type="compositionally biased region" description="Polar residues" evidence="13">
    <location>
        <begin position="59"/>
        <end position="68"/>
    </location>
</feature>